<keyword evidence="1" id="KW-0472">Membrane</keyword>
<evidence type="ECO:0000256" key="1">
    <source>
        <dbReference type="SAM" id="Phobius"/>
    </source>
</evidence>
<dbReference type="AlphaFoldDB" id="A0A6J4H518"/>
<proteinExistence type="predicted"/>
<gene>
    <name evidence="3" type="ORF">AVDCRST_MAG41-94</name>
</gene>
<dbReference type="InterPro" id="IPR019692">
    <property type="entry name" value="CFP-6_PH"/>
</dbReference>
<keyword evidence="1" id="KW-0812">Transmembrane</keyword>
<name>A0A6J4H518_9ACTN</name>
<protein>
    <recommendedName>
        <fullName evidence="2">Low molecular weight protein antigen 6 PH domain-containing protein</fullName>
    </recommendedName>
</protein>
<keyword evidence="1" id="KW-1133">Transmembrane helix</keyword>
<feature type="transmembrane region" description="Helical" evidence="1">
    <location>
        <begin position="21"/>
        <end position="39"/>
    </location>
</feature>
<dbReference type="Pfam" id="PF10756">
    <property type="entry name" value="bPH_6"/>
    <property type="match status" value="1"/>
</dbReference>
<organism evidence="3">
    <name type="scientific">uncultured Mycobacteriales bacterium</name>
    <dbReference type="NCBI Taxonomy" id="581187"/>
    <lineage>
        <taxon>Bacteria</taxon>
        <taxon>Bacillati</taxon>
        <taxon>Actinomycetota</taxon>
        <taxon>Actinomycetes</taxon>
        <taxon>Mycobacteriales</taxon>
        <taxon>environmental samples</taxon>
    </lineage>
</organism>
<accession>A0A6J4H518</accession>
<sequence length="133" mass="14214">MTAAAPGDGDPLLRIRMPRQSLIGLGTAAFVTLPLVFAWPWLAPLWLVPVVGLVAVLRSGVDADRAGLTVHTLRGARPLRWDGVRGLRIRRNTVWAVLADDSAVRLPVVRPRHLPLLASVSGGRLPDPSAGAQ</sequence>
<feature type="domain" description="Low molecular weight protein antigen 6 PH" evidence="2">
    <location>
        <begin position="58"/>
        <end position="127"/>
    </location>
</feature>
<evidence type="ECO:0000259" key="2">
    <source>
        <dbReference type="Pfam" id="PF10756"/>
    </source>
</evidence>
<dbReference type="EMBL" id="CADCTP010000009">
    <property type="protein sequence ID" value="CAA9213288.1"/>
    <property type="molecule type" value="Genomic_DNA"/>
</dbReference>
<reference evidence="3" key="1">
    <citation type="submission" date="2020-02" db="EMBL/GenBank/DDBJ databases">
        <authorList>
            <person name="Meier V. D."/>
        </authorList>
    </citation>
    <scope>NUCLEOTIDE SEQUENCE</scope>
    <source>
        <strain evidence="3">AVDCRST_MAG41</strain>
    </source>
</reference>
<evidence type="ECO:0000313" key="3">
    <source>
        <dbReference type="EMBL" id="CAA9213288.1"/>
    </source>
</evidence>